<protein>
    <recommendedName>
        <fullName evidence="4">Nucleolar protein 16</fullName>
    </recommendedName>
</protein>
<dbReference type="Proteomes" id="UP000605846">
    <property type="component" value="Unassembled WGS sequence"/>
</dbReference>
<feature type="compositionally biased region" description="Basic and acidic residues" evidence="6">
    <location>
        <begin position="66"/>
        <end position="77"/>
    </location>
</feature>
<comment type="subcellular location">
    <subcellularLocation>
        <location evidence="2">Nucleus</location>
        <location evidence="2">Nucleolus</location>
    </subcellularLocation>
</comment>
<dbReference type="GO" id="GO:0005730">
    <property type="term" value="C:nucleolus"/>
    <property type="evidence" value="ECO:0007669"/>
    <property type="project" value="UniProtKB-SubCell"/>
</dbReference>
<accession>A0A8H7BLW5</accession>
<dbReference type="InterPro" id="IPR019002">
    <property type="entry name" value="Ribosome_biogenesis_Nop16"/>
</dbReference>
<feature type="region of interest" description="Disordered" evidence="6">
    <location>
        <begin position="66"/>
        <end position="87"/>
    </location>
</feature>
<proteinExistence type="inferred from homology"/>
<dbReference type="PANTHER" id="PTHR13243">
    <property type="entry name" value="HSPC111 PROTEIN-RELATED"/>
    <property type="match status" value="1"/>
</dbReference>
<sequence length="211" mass="24733">MATPQKRRTQRVGKKNTRKNANKHLKKVVIKSNKIIRDNWDKKQTLKQNYERLGLLTSLNGVSGGREKLVPPKKEEAMDTEEGEELKELTEEEIEKVKKSLRPGEGLIQRDDEGNVIRVIVGERKTHDEILDEEFPVVEAKTDVVRELEARAACAIKRERHQTEYEKDWIAQLIAKHGDDYEAMFWDKKLNIYQQTANQLKRKCEKYKKDH</sequence>
<comment type="similarity">
    <text evidence="3">Belongs to the NOP16 family.</text>
</comment>
<evidence type="ECO:0000256" key="3">
    <source>
        <dbReference type="ARBA" id="ARBA00008479"/>
    </source>
</evidence>
<evidence type="ECO:0000256" key="4">
    <source>
        <dbReference type="ARBA" id="ARBA00015522"/>
    </source>
</evidence>
<dbReference type="OrthoDB" id="285729at2759"/>
<evidence type="ECO:0000313" key="8">
    <source>
        <dbReference type="Proteomes" id="UP000605846"/>
    </source>
</evidence>
<reference evidence="7" key="1">
    <citation type="submission" date="2020-01" db="EMBL/GenBank/DDBJ databases">
        <title>Genome Sequencing of Three Apophysomyces-Like Fungal Strains Confirms a Novel Fungal Genus in the Mucoromycota with divergent Burkholderia-like Endosymbiotic Bacteria.</title>
        <authorList>
            <person name="Stajich J.E."/>
            <person name="Macias A.M."/>
            <person name="Carter-House D."/>
            <person name="Lovett B."/>
            <person name="Kasson L.R."/>
            <person name="Berry K."/>
            <person name="Grigoriev I."/>
            <person name="Chang Y."/>
            <person name="Spatafora J."/>
            <person name="Kasson M.T."/>
        </authorList>
    </citation>
    <scope>NUCLEOTIDE SEQUENCE</scope>
    <source>
        <strain evidence="7">NRRL A-21654</strain>
    </source>
</reference>
<name>A0A8H7BLW5_9FUNG</name>
<comment type="caution">
    <text evidence="7">The sequence shown here is derived from an EMBL/GenBank/DDBJ whole genome shotgun (WGS) entry which is preliminary data.</text>
</comment>
<evidence type="ECO:0000256" key="2">
    <source>
        <dbReference type="ARBA" id="ARBA00004604"/>
    </source>
</evidence>
<comment type="function">
    <text evidence="1">Involved in the biogenesis of the 60S ribosomal subunit.</text>
</comment>
<gene>
    <name evidence="7" type="primary">NOP16</name>
    <name evidence="7" type="ORF">EC973_001491</name>
</gene>
<evidence type="ECO:0000313" key="7">
    <source>
        <dbReference type="EMBL" id="KAF7723919.1"/>
    </source>
</evidence>
<dbReference type="Pfam" id="PF09420">
    <property type="entry name" value="Nop16"/>
    <property type="match status" value="1"/>
</dbReference>
<evidence type="ECO:0000256" key="6">
    <source>
        <dbReference type="SAM" id="MobiDB-lite"/>
    </source>
</evidence>
<organism evidence="7 8">
    <name type="scientific">Apophysomyces ossiformis</name>
    <dbReference type="NCBI Taxonomy" id="679940"/>
    <lineage>
        <taxon>Eukaryota</taxon>
        <taxon>Fungi</taxon>
        <taxon>Fungi incertae sedis</taxon>
        <taxon>Mucoromycota</taxon>
        <taxon>Mucoromycotina</taxon>
        <taxon>Mucoromycetes</taxon>
        <taxon>Mucorales</taxon>
        <taxon>Mucorineae</taxon>
        <taxon>Mucoraceae</taxon>
        <taxon>Apophysomyces</taxon>
    </lineage>
</organism>
<dbReference type="EMBL" id="JABAYA010000135">
    <property type="protein sequence ID" value="KAF7723919.1"/>
    <property type="molecule type" value="Genomic_DNA"/>
</dbReference>
<keyword evidence="5" id="KW-0539">Nucleus</keyword>
<dbReference type="AlphaFoldDB" id="A0A8H7BLW5"/>
<evidence type="ECO:0000256" key="5">
    <source>
        <dbReference type="ARBA" id="ARBA00023242"/>
    </source>
</evidence>
<evidence type="ECO:0000256" key="1">
    <source>
        <dbReference type="ARBA" id="ARBA00002889"/>
    </source>
</evidence>
<feature type="region of interest" description="Disordered" evidence="6">
    <location>
        <begin position="1"/>
        <end position="25"/>
    </location>
</feature>
<feature type="compositionally biased region" description="Acidic residues" evidence="6">
    <location>
        <begin position="78"/>
        <end position="87"/>
    </location>
</feature>
<dbReference type="GO" id="GO:0042273">
    <property type="term" value="P:ribosomal large subunit biogenesis"/>
    <property type="evidence" value="ECO:0007669"/>
    <property type="project" value="TreeGrafter"/>
</dbReference>
<dbReference type="PANTHER" id="PTHR13243:SF1">
    <property type="entry name" value="NUCLEOLAR PROTEIN 16"/>
    <property type="match status" value="1"/>
</dbReference>
<keyword evidence="8" id="KW-1185">Reference proteome</keyword>